<keyword evidence="5" id="KW-0808">Transferase</keyword>
<dbReference type="InterPro" id="IPR004358">
    <property type="entry name" value="Sig_transdc_His_kin-like_C"/>
</dbReference>
<dbReference type="Pfam" id="PF08448">
    <property type="entry name" value="PAS_4"/>
    <property type="match status" value="1"/>
</dbReference>
<dbReference type="SUPFAM" id="SSF55874">
    <property type="entry name" value="ATPase domain of HSP90 chaperone/DNA topoisomerase II/histidine kinase"/>
    <property type="match status" value="1"/>
</dbReference>
<proteinExistence type="predicted"/>
<keyword evidence="4 9" id="KW-0597">Phosphoprotein</keyword>
<dbReference type="FunFam" id="3.30.565.10:FF:000006">
    <property type="entry name" value="Sensor histidine kinase WalK"/>
    <property type="match status" value="1"/>
</dbReference>
<feature type="domain" description="Response regulatory" evidence="11">
    <location>
        <begin position="485"/>
        <end position="601"/>
    </location>
</feature>
<dbReference type="InterPro" id="IPR035965">
    <property type="entry name" value="PAS-like_dom_sf"/>
</dbReference>
<evidence type="ECO:0000256" key="1">
    <source>
        <dbReference type="ARBA" id="ARBA00000085"/>
    </source>
</evidence>
<dbReference type="Gene3D" id="3.30.565.10">
    <property type="entry name" value="Histidine kinase-like ATPase, C-terminal domain"/>
    <property type="match status" value="1"/>
</dbReference>
<dbReference type="eggNOG" id="COG0784">
    <property type="taxonomic scope" value="Bacteria"/>
</dbReference>
<dbReference type="Gene3D" id="1.10.287.130">
    <property type="match status" value="1"/>
</dbReference>
<dbReference type="SUPFAM" id="SSF47384">
    <property type="entry name" value="Homodimeric domain of signal transducing histidine kinase"/>
    <property type="match status" value="1"/>
</dbReference>
<dbReference type="EMBL" id="CP000245">
    <property type="protein sequence ID" value="AEG92422.1"/>
    <property type="molecule type" value="Genomic_DNA"/>
</dbReference>
<dbReference type="PANTHER" id="PTHR43547">
    <property type="entry name" value="TWO-COMPONENT HISTIDINE KINASE"/>
    <property type="match status" value="1"/>
</dbReference>
<dbReference type="InterPro" id="IPR000014">
    <property type="entry name" value="PAS"/>
</dbReference>
<dbReference type="SMART" id="SM00388">
    <property type="entry name" value="HisKA"/>
    <property type="match status" value="1"/>
</dbReference>
<evidence type="ECO:0000256" key="8">
    <source>
        <dbReference type="ARBA" id="ARBA00023136"/>
    </source>
</evidence>
<dbReference type="SMART" id="SM00387">
    <property type="entry name" value="HATPase_c"/>
    <property type="match status" value="1"/>
</dbReference>
<dbReference type="EC" id="2.7.13.3" evidence="3"/>
<name>F5Y3E8_RAMTT</name>
<dbReference type="GO" id="GO:0005886">
    <property type="term" value="C:plasma membrane"/>
    <property type="evidence" value="ECO:0007669"/>
    <property type="project" value="UniProtKB-SubCell"/>
</dbReference>
<reference evidence="14" key="1">
    <citation type="submission" date="2006-01" db="EMBL/GenBank/DDBJ databases">
        <title>Genome of the cyst-dividing bacterium Ramlibacter tataouinensis.</title>
        <authorList>
            <person name="Barakat M."/>
            <person name="Ortet P."/>
            <person name="De Luca G."/>
            <person name="Jourlin-Castelli C."/>
            <person name="Ansaldi M."/>
            <person name="Py B."/>
            <person name="Fichant G."/>
            <person name="Coutinho P."/>
            <person name="Voulhoux R."/>
            <person name="Bastien O."/>
            <person name="Roy S."/>
            <person name="Marechal E."/>
            <person name="Henrissat B."/>
            <person name="Quentin Y."/>
            <person name="Noirot P."/>
            <person name="Filloux A."/>
            <person name="Mejean V."/>
            <person name="DuBow M."/>
            <person name="Barras F."/>
            <person name="Heulin T."/>
        </authorList>
    </citation>
    <scope>NUCLEOTIDE SEQUENCE [LARGE SCALE GENOMIC DNA]</scope>
    <source>
        <strain evidence="14">ATCC BAA-407 / DSM 14655 / LMG 21543 / TTB310</strain>
    </source>
</reference>
<dbReference type="CDD" id="cd00130">
    <property type="entry name" value="PAS"/>
    <property type="match status" value="1"/>
</dbReference>
<dbReference type="InterPro" id="IPR011006">
    <property type="entry name" value="CheY-like_superfamily"/>
</dbReference>
<evidence type="ECO:0000256" key="3">
    <source>
        <dbReference type="ARBA" id="ARBA00012438"/>
    </source>
</evidence>
<dbReference type="SUPFAM" id="SSF52172">
    <property type="entry name" value="CheY-like"/>
    <property type="match status" value="1"/>
</dbReference>
<evidence type="ECO:0000256" key="6">
    <source>
        <dbReference type="ARBA" id="ARBA00022777"/>
    </source>
</evidence>
<dbReference type="InterPro" id="IPR013656">
    <property type="entry name" value="PAS_4"/>
</dbReference>
<evidence type="ECO:0000256" key="2">
    <source>
        <dbReference type="ARBA" id="ARBA00004429"/>
    </source>
</evidence>
<dbReference type="GO" id="GO:0000155">
    <property type="term" value="F:phosphorelay sensor kinase activity"/>
    <property type="evidence" value="ECO:0007669"/>
    <property type="project" value="InterPro"/>
</dbReference>
<dbReference type="FunFam" id="1.10.287.130:FF:000001">
    <property type="entry name" value="Two-component sensor histidine kinase"/>
    <property type="match status" value="1"/>
</dbReference>
<dbReference type="CDD" id="cd00082">
    <property type="entry name" value="HisKA"/>
    <property type="match status" value="1"/>
</dbReference>
<dbReference type="Pfam" id="PF00512">
    <property type="entry name" value="HisKA"/>
    <property type="match status" value="1"/>
</dbReference>
<sequence length="603" mass="66690">MFERFFQETDEACCVLEAQVEASGQLGFVLLEANASFRKHAWCGETPPGHGREPALPLDEAWLELLREVALSGCDLHACLEGPEPEQWFEVRAFRAGDAARPVVGLRLRDISEQRRLVDRLQNLRRITTVGVLFWGAEFGLVDANEGFIQMSGFSREEAIGKTWQELTPEEFHPASWNAVRQVLTRGEATPYEKQYLRKDGSRWWGLFAPRKIGDQVMEFVLDVTQRRHAEAALREQDRRKDEFLATLAHELRNPLAPIKNGLHVLRLSTQADSPAQRTLEIIDRQLNHLIRLVDDLLDVARITAGKVRVDKRVVPLRDILTRSLEATQAAIDAKQHRLTVELPADDVHVAADVDRLTQVFSNLLSNAAKYTGAGGAIHLQVLAGEHQLDVTVQDSGIGIPAEHQAGVFELFSQVRDHQPHFEGGLGIGLALVQSLVRMHGGTVEVHSEGAGRGSTFRVRLPRADAPAQGRPADVAQPREGAARRILVADDNQDAADTLASLLRVEGHEVVTASDGLEAVERARTFRPEVAFLDLGMPVMDGLEAARRIRAAEELAHIRLVALTGWGQASDRQRTREAGFDLHVVKPLTPTAMQEALAIAAHA</sequence>
<dbReference type="InterPro" id="IPR003661">
    <property type="entry name" value="HisK_dim/P_dom"/>
</dbReference>
<dbReference type="InterPro" id="IPR036890">
    <property type="entry name" value="HATPase_C_sf"/>
</dbReference>
<dbReference type="Pfam" id="PF00072">
    <property type="entry name" value="Response_reg"/>
    <property type="match status" value="1"/>
</dbReference>
<dbReference type="Gene3D" id="3.30.450.20">
    <property type="entry name" value="PAS domain"/>
    <property type="match status" value="1"/>
</dbReference>
<dbReference type="NCBIfam" id="TIGR00229">
    <property type="entry name" value="sensory_box"/>
    <property type="match status" value="1"/>
</dbReference>
<keyword evidence="6 13" id="KW-0418">Kinase</keyword>
<dbReference type="eggNOG" id="COG2202">
    <property type="taxonomic scope" value="Bacteria"/>
</dbReference>
<evidence type="ECO:0000259" key="12">
    <source>
        <dbReference type="PROSITE" id="PS50112"/>
    </source>
</evidence>
<dbReference type="SMART" id="SM00091">
    <property type="entry name" value="PAS"/>
    <property type="match status" value="1"/>
</dbReference>
<evidence type="ECO:0000313" key="14">
    <source>
        <dbReference type="Proteomes" id="UP000008385"/>
    </source>
</evidence>
<comment type="catalytic activity">
    <reaction evidence="1">
        <text>ATP + protein L-histidine = ADP + protein N-phospho-L-histidine.</text>
        <dbReference type="EC" id="2.7.13.3"/>
    </reaction>
</comment>
<dbReference type="HOGENOM" id="CLU_000445_114_15_4"/>
<dbReference type="PRINTS" id="PR00344">
    <property type="entry name" value="BCTRLSENSOR"/>
</dbReference>
<feature type="domain" description="Histidine kinase" evidence="10">
    <location>
        <begin position="247"/>
        <end position="465"/>
    </location>
</feature>
<keyword evidence="14" id="KW-1185">Reference proteome</keyword>
<dbReference type="PANTHER" id="PTHR43547:SF2">
    <property type="entry name" value="HYBRID SIGNAL TRANSDUCTION HISTIDINE KINASE C"/>
    <property type="match status" value="1"/>
</dbReference>
<evidence type="ECO:0000256" key="7">
    <source>
        <dbReference type="ARBA" id="ARBA00023012"/>
    </source>
</evidence>
<dbReference type="InterPro" id="IPR001789">
    <property type="entry name" value="Sig_transdc_resp-reg_receiver"/>
</dbReference>
<feature type="modified residue" description="4-aspartylphosphate" evidence="9">
    <location>
        <position position="534"/>
    </location>
</feature>
<keyword evidence="8" id="KW-0472">Membrane</keyword>
<dbReference type="PROSITE" id="PS50112">
    <property type="entry name" value="PAS"/>
    <property type="match status" value="1"/>
</dbReference>
<organism evidence="13 14">
    <name type="scientific">Ramlibacter tataouinensis (strain ATCC BAA-407 / DSM 14655 / LMG 21543 / TTB310)</name>
    <dbReference type="NCBI Taxonomy" id="365046"/>
    <lineage>
        <taxon>Bacteria</taxon>
        <taxon>Pseudomonadati</taxon>
        <taxon>Pseudomonadota</taxon>
        <taxon>Betaproteobacteria</taxon>
        <taxon>Burkholderiales</taxon>
        <taxon>Comamonadaceae</taxon>
        <taxon>Ramlibacter</taxon>
    </lineage>
</organism>
<feature type="domain" description="PAS" evidence="12">
    <location>
        <begin position="141"/>
        <end position="186"/>
    </location>
</feature>
<protein>
    <recommendedName>
        <fullName evidence="3">histidine kinase</fullName>
        <ecNumber evidence="3">2.7.13.3</ecNumber>
    </recommendedName>
</protein>
<dbReference type="InterPro" id="IPR005467">
    <property type="entry name" value="His_kinase_dom"/>
</dbReference>
<comment type="subcellular location">
    <subcellularLocation>
        <location evidence="2">Cell inner membrane</location>
        <topology evidence="2">Multi-pass membrane protein</topology>
    </subcellularLocation>
</comment>
<evidence type="ECO:0000256" key="5">
    <source>
        <dbReference type="ARBA" id="ARBA00022679"/>
    </source>
</evidence>
<dbReference type="PROSITE" id="PS50110">
    <property type="entry name" value="RESPONSE_REGULATORY"/>
    <property type="match status" value="1"/>
</dbReference>
<dbReference type="SUPFAM" id="SSF55785">
    <property type="entry name" value="PYP-like sensor domain (PAS domain)"/>
    <property type="match status" value="1"/>
</dbReference>
<dbReference type="InterPro" id="IPR003594">
    <property type="entry name" value="HATPase_dom"/>
</dbReference>
<dbReference type="SMART" id="SM00448">
    <property type="entry name" value="REC"/>
    <property type="match status" value="1"/>
</dbReference>
<dbReference type="CDD" id="cd00075">
    <property type="entry name" value="HATPase"/>
    <property type="match status" value="1"/>
</dbReference>
<dbReference type="AlphaFoldDB" id="F5Y3E8"/>
<dbReference type="PATRIC" id="fig|365046.3.peg.1364"/>
<evidence type="ECO:0000259" key="11">
    <source>
        <dbReference type="PROSITE" id="PS50110"/>
    </source>
</evidence>
<keyword evidence="7" id="KW-0902">Two-component regulatory system</keyword>
<evidence type="ECO:0000256" key="4">
    <source>
        <dbReference type="ARBA" id="ARBA00022553"/>
    </source>
</evidence>
<dbReference type="eggNOG" id="COG5002">
    <property type="taxonomic scope" value="Bacteria"/>
</dbReference>
<dbReference type="InterPro" id="IPR036097">
    <property type="entry name" value="HisK_dim/P_sf"/>
</dbReference>
<dbReference type="CDD" id="cd17580">
    <property type="entry name" value="REC_2_DhkD-like"/>
    <property type="match status" value="1"/>
</dbReference>
<evidence type="ECO:0000256" key="9">
    <source>
        <dbReference type="PROSITE-ProRule" id="PRU00169"/>
    </source>
</evidence>
<dbReference type="KEGG" id="rta:Rta_13350"/>
<evidence type="ECO:0000259" key="10">
    <source>
        <dbReference type="PROSITE" id="PS50109"/>
    </source>
</evidence>
<accession>F5Y3E8</accession>
<gene>
    <name evidence="13" type="ordered locus">Rta_13350</name>
</gene>
<dbReference type="Pfam" id="PF02518">
    <property type="entry name" value="HATPase_c"/>
    <property type="match status" value="1"/>
</dbReference>
<dbReference type="Gene3D" id="3.40.50.2300">
    <property type="match status" value="1"/>
</dbReference>
<dbReference type="PROSITE" id="PS50109">
    <property type="entry name" value="HIS_KIN"/>
    <property type="match status" value="1"/>
</dbReference>
<reference evidence="13 14" key="2">
    <citation type="journal article" date="2011" name="PLoS ONE">
        <title>The Cyst-Dividing Bacterium Ramlibacter tataouinensis TTB310 Genome Reveals a Well-Stocked Toolbox for Adaptation to a Desert Environment.</title>
        <authorList>
            <person name="De Luca G."/>
            <person name="Barakat M."/>
            <person name="Ortet P."/>
            <person name="Fochesato S."/>
            <person name="Jourlin-Castelli C."/>
            <person name="Ansaldi M."/>
            <person name="Py B."/>
            <person name="Fichant G."/>
            <person name="Coutinho P.M."/>
            <person name="Voulhoux R."/>
            <person name="Bastien O."/>
            <person name="Marechal E."/>
            <person name="Henrissat B."/>
            <person name="Quentin Y."/>
            <person name="Noirot P."/>
            <person name="Filloux A."/>
            <person name="Mejean V."/>
            <person name="Dubow M.S."/>
            <person name="Barras F."/>
            <person name="Barbe V."/>
            <person name="Weissenbach J."/>
            <person name="Mihalcescu I."/>
            <person name="Vermeglio A."/>
            <person name="Achouak W."/>
            <person name="Heulin T."/>
        </authorList>
    </citation>
    <scope>NUCLEOTIDE SEQUENCE [LARGE SCALE GENOMIC DNA]</scope>
    <source>
        <strain evidence="14">ATCC BAA-407 / DSM 14655 / LMG 21543 / TTB310</strain>
    </source>
</reference>
<evidence type="ECO:0000313" key="13">
    <source>
        <dbReference type="EMBL" id="AEG92422.1"/>
    </source>
</evidence>
<dbReference type="STRING" id="365046.Rta_13350"/>
<dbReference type="Proteomes" id="UP000008385">
    <property type="component" value="Chromosome"/>
</dbReference>